<dbReference type="Proteomes" id="UP000000600">
    <property type="component" value="Unassembled WGS sequence"/>
</dbReference>
<accession>A0DHW3</accession>
<gene>
    <name evidence="1" type="ORF">GSPATT00039506001</name>
</gene>
<keyword evidence="2" id="KW-1185">Reference proteome</keyword>
<name>A0DHW3_PARTE</name>
<sequence>MINLYLGKYSLKNQALNKSISIDLQIVEQIEVDGSDQNCLTFGIGSKYSPLGNTKLKDAYGLFDSNCFQILNSFDQVTLSLNFIQYDCVFDTTKEIKKFIQIGFSQTDQFIFSLQIDPSQYENFWYFFQIITNIQKKTLELAIYFQINQIFKETLKLVFPNKDQQLLFTFGGSLKEQYFLFIQGDGEGTNRF</sequence>
<dbReference type="InParanoid" id="A0DHW3"/>
<dbReference type="KEGG" id="ptm:GSPATT00039506001"/>
<organism evidence="1 2">
    <name type="scientific">Paramecium tetraurelia</name>
    <dbReference type="NCBI Taxonomy" id="5888"/>
    <lineage>
        <taxon>Eukaryota</taxon>
        <taxon>Sar</taxon>
        <taxon>Alveolata</taxon>
        <taxon>Ciliophora</taxon>
        <taxon>Intramacronucleata</taxon>
        <taxon>Oligohymenophorea</taxon>
        <taxon>Peniculida</taxon>
        <taxon>Parameciidae</taxon>
        <taxon>Paramecium</taxon>
    </lineage>
</organism>
<reference evidence="1 2" key="1">
    <citation type="journal article" date="2006" name="Nature">
        <title>Global trends of whole-genome duplications revealed by the ciliate Paramecium tetraurelia.</title>
        <authorList>
            <consortium name="Genoscope"/>
            <person name="Aury J.-M."/>
            <person name="Jaillon O."/>
            <person name="Duret L."/>
            <person name="Noel B."/>
            <person name="Jubin C."/>
            <person name="Porcel B.M."/>
            <person name="Segurens B."/>
            <person name="Daubin V."/>
            <person name="Anthouard V."/>
            <person name="Aiach N."/>
            <person name="Arnaiz O."/>
            <person name="Billaut A."/>
            <person name="Beisson J."/>
            <person name="Blanc I."/>
            <person name="Bouhouche K."/>
            <person name="Camara F."/>
            <person name="Duharcourt S."/>
            <person name="Guigo R."/>
            <person name="Gogendeau D."/>
            <person name="Katinka M."/>
            <person name="Keller A.-M."/>
            <person name="Kissmehl R."/>
            <person name="Klotz C."/>
            <person name="Koll F."/>
            <person name="Le Moue A."/>
            <person name="Lepere C."/>
            <person name="Malinsky S."/>
            <person name="Nowacki M."/>
            <person name="Nowak J.K."/>
            <person name="Plattner H."/>
            <person name="Poulain J."/>
            <person name="Ruiz F."/>
            <person name="Serrano V."/>
            <person name="Zagulski M."/>
            <person name="Dessen P."/>
            <person name="Betermier M."/>
            <person name="Weissenbach J."/>
            <person name="Scarpelli C."/>
            <person name="Schachter V."/>
            <person name="Sperling L."/>
            <person name="Meyer E."/>
            <person name="Cohen J."/>
            <person name="Wincker P."/>
        </authorList>
    </citation>
    <scope>NUCLEOTIDE SEQUENCE [LARGE SCALE GENOMIC DNA]</scope>
    <source>
        <strain evidence="1 2">Stock d4-2</strain>
    </source>
</reference>
<dbReference type="GeneID" id="5035812"/>
<evidence type="ECO:0000313" key="1">
    <source>
        <dbReference type="EMBL" id="CAK82630.1"/>
    </source>
</evidence>
<dbReference type="HOGENOM" id="CLU_1417660_0_0_1"/>
<dbReference type="OrthoDB" id="318383at2759"/>
<dbReference type="RefSeq" id="XP_001450027.1">
    <property type="nucleotide sequence ID" value="XM_001449990.1"/>
</dbReference>
<evidence type="ECO:0000313" key="2">
    <source>
        <dbReference type="Proteomes" id="UP000000600"/>
    </source>
</evidence>
<proteinExistence type="predicted"/>
<dbReference type="OMA" id="QEYEDIW"/>
<dbReference type="AlphaFoldDB" id="A0DHW3"/>
<protein>
    <submittedName>
        <fullName evidence="1">Uncharacterized protein</fullName>
    </submittedName>
</protein>
<dbReference type="EMBL" id="CT868439">
    <property type="protein sequence ID" value="CAK82630.1"/>
    <property type="molecule type" value="Genomic_DNA"/>
</dbReference>